<dbReference type="AlphaFoldDB" id="A0A5A7QGC6"/>
<sequence length="123" mass="13285">MLLPNKDLNLQNPHSRLFSLSAVGSSASLPFVSHRHLRLFSSSKQRSQSPKSQFPALRRRVFSLSAVGTTASLPSALQHLRRRLFSLSAAPRLLGLSAASESSTSPPLLSLPDPSPNTLPFVS</sequence>
<keyword evidence="3" id="KW-1185">Reference proteome</keyword>
<protein>
    <submittedName>
        <fullName evidence="2">SCP1-like small phosphatase 5</fullName>
    </submittedName>
</protein>
<evidence type="ECO:0000313" key="2">
    <source>
        <dbReference type="EMBL" id="GER43986.1"/>
    </source>
</evidence>
<gene>
    <name evidence="2" type="ORF">STAS_20866</name>
</gene>
<accession>A0A5A7QGC6</accession>
<organism evidence="2 3">
    <name type="scientific">Striga asiatica</name>
    <name type="common">Asiatic witchweed</name>
    <name type="synonym">Buchnera asiatica</name>
    <dbReference type="NCBI Taxonomy" id="4170"/>
    <lineage>
        <taxon>Eukaryota</taxon>
        <taxon>Viridiplantae</taxon>
        <taxon>Streptophyta</taxon>
        <taxon>Embryophyta</taxon>
        <taxon>Tracheophyta</taxon>
        <taxon>Spermatophyta</taxon>
        <taxon>Magnoliopsida</taxon>
        <taxon>eudicotyledons</taxon>
        <taxon>Gunneridae</taxon>
        <taxon>Pentapetalae</taxon>
        <taxon>asterids</taxon>
        <taxon>lamiids</taxon>
        <taxon>Lamiales</taxon>
        <taxon>Orobanchaceae</taxon>
        <taxon>Buchnereae</taxon>
        <taxon>Striga</taxon>
    </lineage>
</organism>
<reference evidence="3" key="1">
    <citation type="journal article" date="2019" name="Curr. Biol.">
        <title>Genome Sequence of Striga asiatica Provides Insight into the Evolution of Plant Parasitism.</title>
        <authorList>
            <person name="Yoshida S."/>
            <person name="Kim S."/>
            <person name="Wafula E.K."/>
            <person name="Tanskanen J."/>
            <person name="Kim Y.M."/>
            <person name="Honaas L."/>
            <person name="Yang Z."/>
            <person name="Spallek T."/>
            <person name="Conn C.E."/>
            <person name="Ichihashi Y."/>
            <person name="Cheong K."/>
            <person name="Cui S."/>
            <person name="Der J.P."/>
            <person name="Gundlach H."/>
            <person name="Jiao Y."/>
            <person name="Hori C."/>
            <person name="Ishida J.K."/>
            <person name="Kasahara H."/>
            <person name="Kiba T."/>
            <person name="Kim M.S."/>
            <person name="Koo N."/>
            <person name="Laohavisit A."/>
            <person name="Lee Y.H."/>
            <person name="Lumba S."/>
            <person name="McCourt P."/>
            <person name="Mortimer J.C."/>
            <person name="Mutuku J.M."/>
            <person name="Nomura T."/>
            <person name="Sasaki-Sekimoto Y."/>
            <person name="Seto Y."/>
            <person name="Wang Y."/>
            <person name="Wakatake T."/>
            <person name="Sakakibara H."/>
            <person name="Demura T."/>
            <person name="Yamaguchi S."/>
            <person name="Yoneyama K."/>
            <person name="Manabe R.I."/>
            <person name="Nelson D.C."/>
            <person name="Schulman A.H."/>
            <person name="Timko M.P."/>
            <person name="dePamphilis C.W."/>
            <person name="Choi D."/>
            <person name="Shirasu K."/>
        </authorList>
    </citation>
    <scope>NUCLEOTIDE SEQUENCE [LARGE SCALE GENOMIC DNA]</scope>
    <source>
        <strain evidence="3">cv. UVA1</strain>
    </source>
</reference>
<proteinExistence type="predicted"/>
<feature type="region of interest" description="Disordered" evidence="1">
    <location>
        <begin position="98"/>
        <end position="123"/>
    </location>
</feature>
<name>A0A5A7QGC6_STRAF</name>
<dbReference type="EMBL" id="BKCP01006837">
    <property type="protein sequence ID" value="GER43986.1"/>
    <property type="molecule type" value="Genomic_DNA"/>
</dbReference>
<evidence type="ECO:0000313" key="3">
    <source>
        <dbReference type="Proteomes" id="UP000325081"/>
    </source>
</evidence>
<dbReference type="Proteomes" id="UP000325081">
    <property type="component" value="Unassembled WGS sequence"/>
</dbReference>
<comment type="caution">
    <text evidence="2">The sequence shown here is derived from an EMBL/GenBank/DDBJ whole genome shotgun (WGS) entry which is preliminary data.</text>
</comment>
<evidence type="ECO:0000256" key="1">
    <source>
        <dbReference type="SAM" id="MobiDB-lite"/>
    </source>
</evidence>